<organism evidence="3 4">
    <name type="scientific">Saguinus oedipus</name>
    <name type="common">Cotton-top tamarin</name>
    <name type="synonym">Oedipomidas oedipus</name>
    <dbReference type="NCBI Taxonomy" id="9490"/>
    <lineage>
        <taxon>Eukaryota</taxon>
        <taxon>Metazoa</taxon>
        <taxon>Chordata</taxon>
        <taxon>Craniata</taxon>
        <taxon>Vertebrata</taxon>
        <taxon>Euteleostomi</taxon>
        <taxon>Mammalia</taxon>
        <taxon>Eutheria</taxon>
        <taxon>Euarchontoglires</taxon>
        <taxon>Primates</taxon>
        <taxon>Haplorrhini</taxon>
        <taxon>Platyrrhini</taxon>
        <taxon>Cebidae</taxon>
        <taxon>Callitrichinae</taxon>
        <taxon>Saguinus</taxon>
    </lineage>
</organism>
<evidence type="ECO:0000313" key="4">
    <source>
        <dbReference type="Proteomes" id="UP001266305"/>
    </source>
</evidence>
<evidence type="ECO:0000313" key="3">
    <source>
        <dbReference type="EMBL" id="KAK2087584.1"/>
    </source>
</evidence>
<keyword evidence="4" id="KW-1185">Reference proteome</keyword>
<name>A0ABQ9TS33_SAGOE</name>
<dbReference type="InterPro" id="IPR019497">
    <property type="entry name" value="Sorting_nexin_WASP-bd-dom"/>
</dbReference>
<feature type="domain" description="Sorting nexin protein WASP-binding" evidence="2">
    <location>
        <begin position="92"/>
        <end position="148"/>
    </location>
</feature>
<proteinExistence type="predicted"/>
<sequence>MESYLSCKRVPRTGRCCCMARQALGLAGCVSREVPSHLHAPPAQESSHGPPPGLLHAQEEPELRDEPPGRWPGAGAVPHPPGLPDAPQQHREEAWKQGKRKAEKGGMVGASSFLTLRTPPSSIALHLQEVESKMDGSRCFPRKVDDSAAAQPQGMAFTAG</sequence>
<feature type="non-terminal residue" evidence="3">
    <location>
        <position position="160"/>
    </location>
</feature>
<comment type="caution">
    <text evidence="3">The sequence shown here is derived from an EMBL/GenBank/DDBJ whole genome shotgun (WGS) entry which is preliminary data.</text>
</comment>
<feature type="region of interest" description="Disordered" evidence="1">
    <location>
        <begin position="38"/>
        <end position="108"/>
    </location>
</feature>
<protein>
    <recommendedName>
        <fullName evidence="2">Sorting nexin protein WASP-binding domain-containing protein</fullName>
    </recommendedName>
</protein>
<reference evidence="3 4" key="1">
    <citation type="submission" date="2023-05" db="EMBL/GenBank/DDBJ databases">
        <title>B98-5 Cell Line De Novo Hybrid Assembly: An Optical Mapping Approach.</title>
        <authorList>
            <person name="Kananen K."/>
            <person name="Auerbach J.A."/>
            <person name="Kautto E."/>
            <person name="Blachly J.S."/>
        </authorList>
    </citation>
    <scope>NUCLEOTIDE SEQUENCE [LARGE SCALE GENOMIC DNA]</scope>
    <source>
        <strain evidence="3">B95-8</strain>
        <tissue evidence="3">Cell line</tissue>
    </source>
</reference>
<dbReference type="Pfam" id="PF10456">
    <property type="entry name" value="BAR_3_WASP_bdg"/>
    <property type="match status" value="1"/>
</dbReference>
<evidence type="ECO:0000256" key="1">
    <source>
        <dbReference type="SAM" id="MobiDB-lite"/>
    </source>
</evidence>
<evidence type="ECO:0000259" key="2">
    <source>
        <dbReference type="Pfam" id="PF10456"/>
    </source>
</evidence>
<feature type="compositionally biased region" description="Basic and acidic residues" evidence="1">
    <location>
        <begin position="57"/>
        <end position="68"/>
    </location>
</feature>
<dbReference type="Proteomes" id="UP001266305">
    <property type="component" value="Unassembled WGS sequence"/>
</dbReference>
<dbReference type="EMBL" id="JASSZA010000019">
    <property type="protein sequence ID" value="KAK2087584.1"/>
    <property type="molecule type" value="Genomic_DNA"/>
</dbReference>
<gene>
    <name evidence="3" type="ORF">P7K49_033491</name>
</gene>
<accession>A0ABQ9TS33</accession>